<sequence length="156" mass="17875">MNKKKMILFFSIVILFTTGCNDEKINGKKSSEHSMSELEVSTTFEESDKPQKIDISNLIGDWSSSTNQIKIVLKNDDQQQIEVESQYMLGGEMFLADYDQQNNIYTFENKEEFISFQVLNESTALIWYGTTKEETTGVSAPIEYSKNNNLSPQQNQ</sequence>
<proteinExistence type="predicted"/>
<accession>A0ABS3L8P7</accession>
<dbReference type="RefSeq" id="WP_207672922.1">
    <property type="nucleotide sequence ID" value="NZ_JAFREM010000012.1"/>
</dbReference>
<evidence type="ECO:0000313" key="1">
    <source>
        <dbReference type="EMBL" id="MBO1305992.1"/>
    </source>
</evidence>
<gene>
    <name evidence="1" type="ORF">JZO70_07460</name>
</gene>
<dbReference type="EMBL" id="JAFREM010000012">
    <property type="protein sequence ID" value="MBO1305992.1"/>
    <property type="molecule type" value="Genomic_DNA"/>
</dbReference>
<organism evidence="1 2">
    <name type="scientific">Candidatus Enterococcus moelleringii</name>
    <dbReference type="NCBI Taxonomy" id="2815325"/>
    <lineage>
        <taxon>Bacteria</taxon>
        <taxon>Bacillati</taxon>
        <taxon>Bacillota</taxon>
        <taxon>Bacilli</taxon>
        <taxon>Lactobacillales</taxon>
        <taxon>Enterococcaceae</taxon>
        <taxon>Enterococcus</taxon>
    </lineage>
</organism>
<keyword evidence="2" id="KW-1185">Reference proteome</keyword>
<evidence type="ECO:0000313" key="2">
    <source>
        <dbReference type="Proteomes" id="UP000664601"/>
    </source>
</evidence>
<reference evidence="1 2" key="1">
    <citation type="submission" date="2021-03" db="EMBL/GenBank/DDBJ databases">
        <title>Enterococcal diversity collection.</title>
        <authorList>
            <person name="Gilmore M.S."/>
            <person name="Schwartzman J."/>
            <person name="Van Tyne D."/>
            <person name="Martin M."/>
            <person name="Earl A.M."/>
            <person name="Manson A.L."/>
            <person name="Straub T."/>
            <person name="Salamzade R."/>
            <person name="Saavedra J."/>
            <person name="Lebreton F."/>
            <person name="Prichula J."/>
            <person name="Schaufler K."/>
            <person name="Gaca A."/>
            <person name="Sgardioli B."/>
            <person name="Wagenaar J."/>
            <person name="Strong T."/>
        </authorList>
    </citation>
    <scope>NUCLEOTIDE SEQUENCE [LARGE SCALE GENOMIC DNA]</scope>
    <source>
        <strain evidence="1 2">669A</strain>
    </source>
</reference>
<protein>
    <submittedName>
        <fullName evidence="1">Uncharacterized protein</fullName>
    </submittedName>
</protein>
<dbReference type="PROSITE" id="PS51257">
    <property type="entry name" value="PROKAR_LIPOPROTEIN"/>
    <property type="match status" value="1"/>
</dbReference>
<dbReference type="Proteomes" id="UP000664601">
    <property type="component" value="Unassembled WGS sequence"/>
</dbReference>
<comment type="caution">
    <text evidence="1">The sequence shown here is derived from an EMBL/GenBank/DDBJ whole genome shotgun (WGS) entry which is preliminary data.</text>
</comment>
<name>A0ABS3L8P7_9ENTE</name>